<evidence type="ECO:0000256" key="1">
    <source>
        <dbReference type="SAM" id="MobiDB-lite"/>
    </source>
</evidence>
<dbReference type="GO" id="GO:0008540">
    <property type="term" value="C:proteasome regulatory particle, base subcomplex"/>
    <property type="evidence" value="ECO:0007669"/>
    <property type="project" value="TreeGrafter"/>
</dbReference>
<feature type="region of interest" description="Disordered" evidence="1">
    <location>
        <begin position="193"/>
        <end position="219"/>
    </location>
</feature>
<name>A0A7S0PCR5_CAFRO</name>
<dbReference type="AlphaFoldDB" id="A0A7S0PCR5"/>
<dbReference type="GO" id="GO:0043161">
    <property type="term" value="P:proteasome-mediated ubiquitin-dependent protein catabolic process"/>
    <property type="evidence" value="ECO:0007669"/>
    <property type="project" value="TreeGrafter"/>
</dbReference>
<dbReference type="Pfam" id="PF13519">
    <property type="entry name" value="VWA_2"/>
    <property type="match status" value="1"/>
</dbReference>
<dbReference type="PANTHER" id="PTHR10223">
    <property type="entry name" value="26S PROTEASOME NON-ATPASE REGULATORY SUBUNIT 4"/>
    <property type="match status" value="1"/>
</dbReference>
<dbReference type="InterPro" id="IPR036465">
    <property type="entry name" value="vWFA_dom_sf"/>
</dbReference>
<dbReference type="Gene3D" id="3.40.50.410">
    <property type="entry name" value="von Willebrand factor, type A domain"/>
    <property type="match status" value="1"/>
</dbReference>
<sequence>MPSCTFFVMDTSDHMRNGDFEPTRLDAQQAAVRLLIDTRLSRGPENYVGLVTTGTAVKVRAPATDQEELLAESIRDLRAGGTADFVSAMKVARLALHNRTNKAGDARIVAFVGSPVTASAKELKRLASQLRGINIGVDVVLVGEDASTRASLEAFVQAVGKDRDNSCVVAVPPGRNLADALFSSPVTRGHDAGAAGAAAGGGGGGGGGGGTRGSAGPFR</sequence>
<feature type="compositionally biased region" description="Gly residues" evidence="1">
    <location>
        <begin position="198"/>
        <end position="213"/>
    </location>
</feature>
<dbReference type="FunFam" id="3.40.50.410:FF:000005">
    <property type="entry name" value="26S proteasome non-ATPase regulatory subunit 4"/>
    <property type="match status" value="1"/>
</dbReference>
<dbReference type="GO" id="GO:0005634">
    <property type="term" value="C:nucleus"/>
    <property type="evidence" value="ECO:0007669"/>
    <property type="project" value="TreeGrafter"/>
</dbReference>
<reference evidence="3" key="1">
    <citation type="submission" date="2021-01" db="EMBL/GenBank/DDBJ databases">
        <authorList>
            <person name="Corre E."/>
            <person name="Pelletier E."/>
            <person name="Niang G."/>
            <person name="Scheremetjew M."/>
            <person name="Finn R."/>
            <person name="Kale V."/>
            <person name="Holt S."/>
            <person name="Cochrane G."/>
            <person name="Meng A."/>
            <person name="Brown T."/>
            <person name="Cohen L."/>
        </authorList>
    </citation>
    <scope>NUCLEOTIDE SEQUENCE</scope>
    <source>
        <strain evidence="3">E4-10</strain>
    </source>
</reference>
<gene>
    <name evidence="3" type="ORF">CROE0942_LOCUS7149</name>
</gene>
<organism evidence="3">
    <name type="scientific">Cafeteria roenbergensis</name>
    <name type="common">Marine flagellate</name>
    <dbReference type="NCBI Taxonomy" id="33653"/>
    <lineage>
        <taxon>Eukaryota</taxon>
        <taxon>Sar</taxon>
        <taxon>Stramenopiles</taxon>
        <taxon>Bigyra</taxon>
        <taxon>Opalozoa</taxon>
        <taxon>Bicosoecida</taxon>
        <taxon>Cafeteriaceae</taxon>
        <taxon>Cafeteria</taxon>
    </lineage>
</organism>
<evidence type="ECO:0000313" key="3">
    <source>
        <dbReference type="EMBL" id="CAD8562772.1"/>
    </source>
</evidence>
<proteinExistence type="predicted"/>
<accession>A0A7S0PCR5</accession>
<dbReference type="GO" id="GO:0005829">
    <property type="term" value="C:cytosol"/>
    <property type="evidence" value="ECO:0007669"/>
    <property type="project" value="TreeGrafter"/>
</dbReference>
<dbReference type="PROSITE" id="PS50234">
    <property type="entry name" value="VWFA"/>
    <property type="match status" value="1"/>
</dbReference>
<feature type="domain" description="VWFA" evidence="2">
    <location>
        <begin position="4"/>
        <end position="186"/>
    </location>
</feature>
<dbReference type="EMBL" id="HBET01010377">
    <property type="protein sequence ID" value="CAD8562772.1"/>
    <property type="molecule type" value="Transcribed_RNA"/>
</dbReference>
<dbReference type="InterPro" id="IPR027040">
    <property type="entry name" value="PSMD4"/>
</dbReference>
<evidence type="ECO:0000259" key="2">
    <source>
        <dbReference type="PROSITE" id="PS50234"/>
    </source>
</evidence>
<protein>
    <recommendedName>
        <fullName evidence="2">VWFA domain-containing protein</fullName>
    </recommendedName>
</protein>
<dbReference type="PANTHER" id="PTHR10223:SF0">
    <property type="entry name" value="26S PROTEASOME NON-ATPASE REGULATORY SUBUNIT 4"/>
    <property type="match status" value="1"/>
</dbReference>
<dbReference type="SUPFAM" id="SSF53300">
    <property type="entry name" value="vWA-like"/>
    <property type="match status" value="1"/>
</dbReference>
<dbReference type="GO" id="GO:0031593">
    <property type="term" value="F:polyubiquitin modification-dependent protein binding"/>
    <property type="evidence" value="ECO:0007669"/>
    <property type="project" value="TreeGrafter"/>
</dbReference>
<dbReference type="InterPro" id="IPR002035">
    <property type="entry name" value="VWF_A"/>
</dbReference>